<name>A0A5B7CF56_PORTR</name>
<feature type="region of interest" description="Disordered" evidence="1">
    <location>
        <begin position="450"/>
        <end position="499"/>
    </location>
</feature>
<accession>A0A5B7CF56</accession>
<evidence type="ECO:0000313" key="3">
    <source>
        <dbReference type="Proteomes" id="UP000324222"/>
    </source>
</evidence>
<feature type="compositionally biased region" description="Acidic residues" evidence="1">
    <location>
        <begin position="368"/>
        <end position="391"/>
    </location>
</feature>
<dbReference type="OrthoDB" id="9978677at2759"/>
<dbReference type="AlphaFoldDB" id="A0A5B7CF56"/>
<feature type="region of interest" description="Disordered" evidence="1">
    <location>
        <begin position="89"/>
        <end position="138"/>
    </location>
</feature>
<dbReference type="EMBL" id="VSRR010000010">
    <property type="protein sequence ID" value="MPC07850.1"/>
    <property type="molecule type" value="Genomic_DNA"/>
</dbReference>
<keyword evidence="3" id="KW-1185">Reference proteome</keyword>
<dbReference type="Proteomes" id="UP000324222">
    <property type="component" value="Unassembled WGS sequence"/>
</dbReference>
<proteinExistence type="predicted"/>
<feature type="compositionally biased region" description="Low complexity" evidence="1">
    <location>
        <begin position="97"/>
        <end position="112"/>
    </location>
</feature>
<gene>
    <name evidence="2" type="ORF">E2C01_000417</name>
</gene>
<sequence length="525" mass="56068">MALRSIDIYVGSVRESFRANVSVWCGWRDIHGAACKTPRPVTALVQASSKTSILHTFSGRSLITDVVVHPIKAFTHYADISVSDFTEEPHSKVSLHPTTPSPNSSPTSVHPSGGNTRLPPKHSPDSRHTPPPQTSKPEMLNIVSQTSPAQSCQSQKKVPKYSSTLHVNLSTQRKSSEHTTAKSPAAARQPPSLSVLEAKGGSSTACAQDPQRLRPVPLSVDNKSSPRSAGNSFVLDDAYESDDEESVSVTTGRLSLSLSSSSINVKSEVIQTEQVATVDHGDRIEPNDKTNEEEGGSIDRHISEQGEESAAVGGGRKQVVVVVVVLEMVVAVGVTVEVAVVVAVFMSKYTEKCVSVKNLTLVNMAVSEDEESLEAEAPEEQEEPAEPDEPEGAQGPEVADAHEDTEDGKEKAETQLPVIEPGMLQTRTGPVTIQKASVIVGKAIAKAMARESSVRESHSGSQTPEHQEAPMATPESSEGEEETQGTVSVYDSDSDDQLHILDTIPEEGNGARVCPAHCTAHRNIV</sequence>
<protein>
    <submittedName>
        <fullName evidence="2">Uncharacterized protein</fullName>
    </submittedName>
</protein>
<comment type="caution">
    <text evidence="2">The sequence shown here is derived from an EMBL/GenBank/DDBJ whole genome shotgun (WGS) entry which is preliminary data.</text>
</comment>
<reference evidence="2 3" key="1">
    <citation type="submission" date="2019-05" db="EMBL/GenBank/DDBJ databases">
        <title>Another draft genome of Portunus trituberculatus and its Hox gene families provides insights of decapod evolution.</title>
        <authorList>
            <person name="Jeong J.-H."/>
            <person name="Song I."/>
            <person name="Kim S."/>
            <person name="Choi T."/>
            <person name="Kim D."/>
            <person name="Ryu S."/>
            <person name="Kim W."/>
        </authorList>
    </citation>
    <scope>NUCLEOTIDE SEQUENCE [LARGE SCALE GENOMIC DNA]</scope>
    <source>
        <tissue evidence="2">Muscle</tissue>
    </source>
</reference>
<feature type="region of interest" description="Disordered" evidence="1">
    <location>
        <begin position="168"/>
        <end position="242"/>
    </location>
</feature>
<organism evidence="2 3">
    <name type="scientific">Portunus trituberculatus</name>
    <name type="common">Swimming crab</name>
    <name type="synonym">Neptunus trituberculatus</name>
    <dbReference type="NCBI Taxonomy" id="210409"/>
    <lineage>
        <taxon>Eukaryota</taxon>
        <taxon>Metazoa</taxon>
        <taxon>Ecdysozoa</taxon>
        <taxon>Arthropoda</taxon>
        <taxon>Crustacea</taxon>
        <taxon>Multicrustacea</taxon>
        <taxon>Malacostraca</taxon>
        <taxon>Eumalacostraca</taxon>
        <taxon>Eucarida</taxon>
        <taxon>Decapoda</taxon>
        <taxon>Pleocyemata</taxon>
        <taxon>Brachyura</taxon>
        <taxon>Eubrachyura</taxon>
        <taxon>Portunoidea</taxon>
        <taxon>Portunidae</taxon>
        <taxon>Portuninae</taxon>
        <taxon>Portunus</taxon>
    </lineage>
</organism>
<evidence type="ECO:0000256" key="1">
    <source>
        <dbReference type="SAM" id="MobiDB-lite"/>
    </source>
</evidence>
<evidence type="ECO:0000313" key="2">
    <source>
        <dbReference type="EMBL" id="MPC07850.1"/>
    </source>
</evidence>
<feature type="region of interest" description="Disordered" evidence="1">
    <location>
        <begin position="368"/>
        <end position="423"/>
    </location>
</feature>
<feature type="compositionally biased region" description="Polar residues" evidence="1">
    <location>
        <begin position="221"/>
        <end position="231"/>
    </location>
</feature>